<evidence type="ECO:0000256" key="2">
    <source>
        <dbReference type="ARBA" id="ARBA00022528"/>
    </source>
</evidence>
<dbReference type="CDD" id="cd05243">
    <property type="entry name" value="SDR_a5"/>
    <property type="match status" value="1"/>
</dbReference>
<feature type="domain" description="NAD(P)-binding" evidence="13">
    <location>
        <begin position="87"/>
        <end position="299"/>
    </location>
</feature>
<dbReference type="Proteomes" id="UP000813462">
    <property type="component" value="Unassembled WGS sequence"/>
</dbReference>
<dbReference type="CDD" id="cd02440">
    <property type="entry name" value="AdoMet_MTases"/>
    <property type="match status" value="1"/>
</dbReference>
<evidence type="ECO:0000256" key="3">
    <source>
        <dbReference type="ARBA" id="ARBA00022553"/>
    </source>
</evidence>
<dbReference type="GO" id="GO:0009507">
    <property type="term" value="C:chloroplast"/>
    <property type="evidence" value="ECO:0007669"/>
    <property type="project" value="UniProtKB-SubCell"/>
</dbReference>
<dbReference type="InterPro" id="IPR044719">
    <property type="entry name" value="TIC62"/>
</dbReference>
<evidence type="ECO:0000259" key="14">
    <source>
        <dbReference type="Pfam" id="PF13847"/>
    </source>
</evidence>
<dbReference type="PANTHER" id="PTHR47285">
    <property type="entry name" value="PROTEIN TIC 62, CHLOROPLASTIC"/>
    <property type="match status" value="1"/>
</dbReference>
<dbReference type="InterPro" id="IPR029063">
    <property type="entry name" value="SAM-dependent_MTases_sf"/>
</dbReference>
<dbReference type="Pfam" id="PF13847">
    <property type="entry name" value="Methyltransf_31"/>
    <property type="match status" value="1"/>
</dbReference>
<evidence type="ECO:0000256" key="12">
    <source>
        <dbReference type="SAM" id="MobiDB-lite"/>
    </source>
</evidence>
<accession>A0A978USN7</accession>
<keyword evidence="6" id="KW-0808">Transferase</keyword>
<gene>
    <name evidence="15" type="ORF">FEM48_Zijuj09G0111800</name>
</gene>
<dbReference type="GO" id="GO:0008168">
    <property type="term" value="F:methyltransferase activity"/>
    <property type="evidence" value="ECO:0007669"/>
    <property type="project" value="UniProtKB-KW"/>
</dbReference>
<feature type="compositionally biased region" description="Polar residues" evidence="12">
    <location>
        <begin position="598"/>
        <end position="607"/>
    </location>
</feature>
<dbReference type="AlphaFoldDB" id="A0A978USN7"/>
<feature type="domain" description="Methyltransferase" evidence="14">
    <location>
        <begin position="652"/>
        <end position="774"/>
    </location>
</feature>
<keyword evidence="4" id="KW-0489">Methyltransferase</keyword>
<keyword evidence="2" id="KW-0150">Chloroplast</keyword>
<evidence type="ECO:0000256" key="9">
    <source>
        <dbReference type="ARBA" id="ARBA00052410"/>
    </source>
</evidence>
<dbReference type="InterPro" id="IPR016040">
    <property type="entry name" value="NAD(P)-bd_dom"/>
</dbReference>
<comment type="caution">
    <text evidence="15">The sequence shown here is derived from an EMBL/GenBank/DDBJ whole genome shotgun (WGS) entry which is preliminary data.</text>
</comment>
<comment type="subcellular location">
    <subcellularLocation>
        <location evidence="1">Plastid</location>
        <location evidence="1">Chloroplast</location>
    </subcellularLocation>
</comment>
<dbReference type="InterPro" id="IPR025714">
    <property type="entry name" value="Methyltranfer_dom"/>
</dbReference>
<evidence type="ECO:0000256" key="11">
    <source>
        <dbReference type="ARBA" id="ARBA00067848"/>
    </source>
</evidence>
<evidence type="ECO:0000313" key="16">
    <source>
        <dbReference type="Proteomes" id="UP000813462"/>
    </source>
</evidence>
<keyword evidence="5" id="KW-0934">Plastid</keyword>
<evidence type="ECO:0000256" key="1">
    <source>
        <dbReference type="ARBA" id="ARBA00004229"/>
    </source>
</evidence>
<comment type="function">
    <text evidence="10">Protein-lysine methyltransferase that efficiently catalyzes three successive methylations on 'Lys-36' in eukaryotic translation elongation factor 1 alpha (EEF1A1 or EEF1A2).</text>
</comment>
<dbReference type="SUPFAM" id="SSF53335">
    <property type="entry name" value="S-adenosyl-L-methionine-dependent methyltransferases"/>
    <property type="match status" value="1"/>
</dbReference>
<dbReference type="InterPro" id="IPR036291">
    <property type="entry name" value="NAD(P)-bd_dom_sf"/>
</dbReference>
<dbReference type="PANTHER" id="PTHR47285:SF1">
    <property type="entry name" value="PROTEIN TIC 62, CHLOROPLASTIC"/>
    <property type="match status" value="1"/>
</dbReference>
<keyword evidence="8" id="KW-0809">Transit peptide</keyword>
<feature type="region of interest" description="Disordered" evidence="12">
    <location>
        <begin position="514"/>
        <end position="611"/>
    </location>
</feature>
<dbReference type="Gene3D" id="3.40.50.150">
    <property type="entry name" value="Vaccinia Virus protein VP39"/>
    <property type="match status" value="1"/>
</dbReference>
<dbReference type="GO" id="GO:0032259">
    <property type="term" value="P:methylation"/>
    <property type="evidence" value="ECO:0007669"/>
    <property type="project" value="UniProtKB-KW"/>
</dbReference>
<evidence type="ECO:0000256" key="6">
    <source>
        <dbReference type="ARBA" id="ARBA00022679"/>
    </source>
</evidence>
<dbReference type="Pfam" id="PF13460">
    <property type="entry name" value="NAD_binding_10"/>
    <property type="match status" value="1"/>
</dbReference>
<feature type="compositionally biased region" description="Basic and acidic residues" evidence="12">
    <location>
        <begin position="352"/>
        <end position="366"/>
    </location>
</feature>
<evidence type="ECO:0000256" key="10">
    <source>
        <dbReference type="ARBA" id="ARBA00059299"/>
    </source>
</evidence>
<evidence type="ECO:0000256" key="5">
    <source>
        <dbReference type="ARBA" id="ARBA00022640"/>
    </source>
</evidence>
<comment type="catalytic activity">
    <reaction evidence="9">
        <text>N(6),N(6)-dimethyl-L-lysyl-[protein] + S-adenosyl-L-methionine = N(6),N(6),N(6)-trimethyl-L-lysyl-[protein] + S-adenosyl-L-homocysteine + H(+)</text>
        <dbReference type="Rhea" id="RHEA:54200"/>
        <dbReference type="Rhea" id="RHEA-COMP:13826"/>
        <dbReference type="Rhea" id="RHEA-COMP:13827"/>
        <dbReference type="ChEBI" id="CHEBI:15378"/>
        <dbReference type="ChEBI" id="CHEBI:57856"/>
        <dbReference type="ChEBI" id="CHEBI:59789"/>
        <dbReference type="ChEBI" id="CHEBI:61961"/>
        <dbReference type="ChEBI" id="CHEBI:61976"/>
    </reaction>
</comment>
<protein>
    <recommendedName>
        <fullName evidence="11">EEF1A lysine methyltransferase 4</fullName>
    </recommendedName>
</protein>
<evidence type="ECO:0000259" key="13">
    <source>
        <dbReference type="Pfam" id="PF13460"/>
    </source>
</evidence>
<keyword evidence="7" id="KW-0949">S-adenosyl-L-methionine</keyword>
<dbReference type="FunFam" id="3.40.50.720:FF:000499">
    <property type="entry name" value="Protein TIC 62, chloroplastic"/>
    <property type="match status" value="1"/>
</dbReference>
<dbReference type="FunFam" id="3.40.50.150:FF:000111">
    <property type="entry name" value="EEF1A lysine methyltransferase 4"/>
    <property type="match status" value="1"/>
</dbReference>
<sequence>MEGCSLHSPTLTTVPSSVSRIGFADKPFLHGQVLNFPNAKKYPSTRKFNFLNIKAQVSGTVTFSSEELEATSKGATSKNENVAFVAGATGRVGSRTVRELLKLGFRVRAGVRSAQKAEALVQSVKRLKLDDKNASGGVEPVEKLEIVECDLEKPNEIGPALGNASVVLCCIGASEKEVFDITGPYRIDYLATKNLIKAATIAKVNHFILLTSLGTNKVGFPAAILNLFWGVLIWKRKAEEALIDSGLPYTIVRPGGMERPTDAYKETHNITLSQEDTLFGGQVSNLQVAELMAVMAKNPGLSYYKVVEVIAETTAPLTPVEELLTKIPFQRADIYPPEELKAPGGPELAPSKPEEPSPSVEKEPVKPEPIAAQPLSPYTAYDDLKPPTSPSPTAPSSQDNLTIVDAIPKPPSDAESKTAGTPTGITEIASASKEVPVTTPLSPYVAYEDLKPPSSPSPAPSVPKEMPVNVTTTADVVPPSGGNDVAKVNLDDVPETVSPQSSVFYHSPYYVYDDFKPPTSPSPSAPSPSSFSPSADDDGGSPLGNLSVNSTAQLSTGDNPEEKQYHSKPKPRPLSPFTMYEDLKPPASPSPSLKEMDTNQNPNNTQKKLVGPSSVSAYLDPHYWDERFSNEEHYEWLKDYSHFQHLIQAHINPNFSVLELGCGNSQLSEHLYEDGITKITCTDLSAVAVQNKQKRLLSKGLIEIKVMEADMLDLPFSDETFDVIIEKGTMDVLFVDSGDPWNPKPSTVTKVMKMLKGVHRVLKPNGIFISISFGQPHFRRPLYNAPEFTWSFEWKTFGDGFHYFFYILKKGNRSLEGNEASKRLEQPSICLFQDELDNEDYILRTNIDDLNS</sequence>
<proteinExistence type="predicted"/>
<evidence type="ECO:0000256" key="8">
    <source>
        <dbReference type="ARBA" id="ARBA00022946"/>
    </source>
</evidence>
<name>A0A978USN7_ZIZJJ</name>
<organism evidence="15 16">
    <name type="scientific">Ziziphus jujuba var. spinosa</name>
    <dbReference type="NCBI Taxonomy" id="714518"/>
    <lineage>
        <taxon>Eukaryota</taxon>
        <taxon>Viridiplantae</taxon>
        <taxon>Streptophyta</taxon>
        <taxon>Embryophyta</taxon>
        <taxon>Tracheophyta</taxon>
        <taxon>Spermatophyta</taxon>
        <taxon>Magnoliopsida</taxon>
        <taxon>eudicotyledons</taxon>
        <taxon>Gunneridae</taxon>
        <taxon>Pentapetalae</taxon>
        <taxon>rosids</taxon>
        <taxon>fabids</taxon>
        <taxon>Rosales</taxon>
        <taxon>Rhamnaceae</taxon>
        <taxon>Paliureae</taxon>
        <taxon>Ziziphus</taxon>
    </lineage>
</organism>
<feature type="region of interest" description="Disordered" evidence="12">
    <location>
        <begin position="336"/>
        <end position="500"/>
    </location>
</feature>
<reference evidence="15" key="1">
    <citation type="journal article" date="2021" name="Front. Plant Sci.">
        <title>Chromosome-Scale Genome Assembly for Chinese Sour Jujube and Insights Into Its Genome Evolution and Domestication Signature.</title>
        <authorList>
            <person name="Shen L.-Y."/>
            <person name="Luo H."/>
            <person name="Wang X.-L."/>
            <person name="Wang X.-M."/>
            <person name="Qiu X.-J."/>
            <person name="Liu H."/>
            <person name="Zhou S.-S."/>
            <person name="Jia K.-H."/>
            <person name="Nie S."/>
            <person name="Bao Y.-T."/>
            <person name="Zhang R.-G."/>
            <person name="Yun Q.-Z."/>
            <person name="Chai Y.-H."/>
            <person name="Lu J.-Y."/>
            <person name="Li Y."/>
            <person name="Zhao S.-W."/>
            <person name="Mao J.-F."/>
            <person name="Jia S.-G."/>
            <person name="Mao Y.-M."/>
        </authorList>
    </citation>
    <scope>NUCLEOTIDE SEQUENCE</scope>
    <source>
        <strain evidence="15">AT0</strain>
        <tissue evidence="15">Leaf</tissue>
    </source>
</reference>
<evidence type="ECO:0000313" key="15">
    <source>
        <dbReference type="EMBL" id="KAH7517887.1"/>
    </source>
</evidence>
<dbReference type="SUPFAM" id="SSF51735">
    <property type="entry name" value="NAD(P)-binding Rossmann-fold domains"/>
    <property type="match status" value="1"/>
</dbReference>
<feature type="compositionally biased region" description="Polar residues" evidence="12">
    <location>
        <begin position="544"/>
        <end position="558"/>
    </location>
</feature>
<keyword evidence="3" id="KW-0597">Phosphoprotein</keyword>
<evidence type="ECO:0000256" key="4">
    <source>
        <dbReference type="ARBA" id="ARBA00022603"/>
    </source>
</evidence>
<evidence type="ECO:0000256" key="7">
    <source>
        <dbReference type="ARBA" id="ARBA00022691"/>
    </source>
</evidence>
<dbReference type="Gene3D" id="3.40.50.720">
    <property type="entry name" value="NAD(P)-binding Rossmann-like Domain"/>
    <property type="match status" value="1"/>
</dbReference>
<dbReference type="EMBL" id="JAEACU010000009">
    <property type="protein sequence ID" value="KAH7517887.1"/>
    <property type="molecule type" value="Genomic_DNA"/>
</dbReference>